<evidence type="ECO:0000313" key="6">
    <source>
        <dbReference type="Proteomes" id="UP000023152"/>
    </source>
</evidence>
<evidence type="ECO:0000256" key="3">
    <source>
        <dbReference type="PROSITE-ProRule" id="PRU00339"/>
    </source>
</evidence>
<keyword evidence="6" id="KW-1185">Reference proteome</keyword>
<dbReference type="PANTHER" id="PTHR44943:SF8">
    <property type="entry name" value="TPR REPEAT-CONTAINING PROTEIN MJ0263"/>
    <property type="match status" value="1"/>
</dbReference>
<dbReference type="Proteomes" id="UP000023152">
    <property type="component" value="Unassembled WGS sequence"/>
</dbReference>
<dbReference type="InterPro" id="IPR019734">
    <property type="entry name" value="TPR_rpt"/>
</dbReference>
<dbReference type="PROSITE" id="PS50293">
    <property type="entry name" value="TPR_REGION"/>
    <property type="match status" value="1"/>
</dbReference>
<feature type="repeat" description="TPR" evidence="3">
    <location>
        <begin position="231"/>
        <end position="264"/>
    </location>
</feature>
<dbReference type="Gene3D" id="1.25.40.10">
    <property type="entry name" value="Tetratricopeptide repeat domain"/>
    <property type="match status" value="4"/>
</dbReference>
<gene>
    <name evidence="5" type="ORF">RFI_07657</name>
</gene>
<dbReference type="AlphaFoldDB" id="X6NW18"/>
<proteinExistence type="predicted"/>
<dbReference type="SMART" id="SM00028">
    <property type="entry name" value="TPR"/>
    <property type="match status" value="4"/>
</dbReference>
<reference evidence="5 6" key="1">
    <citation type="journal article" date="2013" name="Curr. Biol.">
        <title>The Genome of the Foraminiferan Reticulomyxa filosa.</title>
        <authorList>
            <person name="Glockner G."/>
            <person name="Hulsmann N."/>
            <person name="Schleicher M."/>
            <person name="Noegel A.A."/>
            <person name="Eichinger L."/>
            <person name="Gallinger C."/>
            <person name="Pawlowski J."/>
            <person name="Sierra R."/>
            <person name="Euteneuer U."/>
            <person name="Pillet L."/>
            <person name="Moustafa A."/>
            <person name="Platzer M."/>
            <person name="Groth M."/>
            <person name="Szafranski K."/>
            <person name="Schliwa M."/>
        </authorList>
    </citation>
    <scope>NUCLEOTIDE SEQUENCE [LARGE SCALE GENOMIC DNA]</scope>
</reference>
<evidence type="ECO:0000256" key="4">
    <source>
        <dbReference type="SAM" id="MobiDB-lite"/>
    </source>
</evidence>
<dbReference type="PROSITE" id="PS50005">
    <property type="entry name" value="TPR"/>
    <property type="match status" value="1"/>
</dbReference>
<organism evidence="5 6">
    <name type="scientific">Reticulomyxa filosa</name>
    <dbReference type="NCBI Taxonomy" id="46433"/>
    <lineage>
        <taxon>Eukaryota</taxon>
        <taxon>Sar</taxon>
        <taxon>Rhizaria</taxon>
        <taxon>Retaria</taxon>
        <taxon>Foraminifera</taxon>
        <taxon>Monothalamids</taxon>
        <taxon>Reticulomyxidae</taxon>
        <taxon>Reticulomyxa</taxon>
    </lineage>
</organism>
<dbReference type="InterPro" id="IPR011990">
    <property type="entry name" value="TPR-like_helical_dom_sf"/>
</dbReference>
<dbReference type="EMBL" id="ASPP01006049">
    <property type="protein sequence ID" value="ETO29462.1"/>
    <property type="molecule type" value="Genomic_DNA"/>
</dbReference>
<feature type="region of interest" description="Disordered" evidence="4">
    <location>
        <begin position="275"/>
        <end position="327"/>
    </location>
</feature>
<dbReference type="OrthoDB" id="2017782at2759"/>
<accession>X6NW18</accession>
<dbReference type="InterPro" id="IPR051685">
    <property type="entry name" value="Ycf3/AcsC/BcsC/TPR_MFPF"/>
</dbReference>
<dbReference type="SUPFAM" id="SSF48452">
    <property type="entry name" value="TPR-like"/>
    <property type="match status" value="2"/>
</dbReference>
<keyword evidence="1" id="KW-0677">Repeat</keyword>
<evidence type="ECO:0000313" key="5">
    <source>
        <dbReference type="EMBL" id="ETO29462.1"/>
    </source>
</evidence>
<protein>
    <submittedName>
        <fullName evidence="5">Uncharacterized protein</fullName>
    </submittedName>
</protein>
<evidence type="ECO:0000256" key="1">
    <source>
        <dbReference type="ARBA" id="ARBA00022737"/>
    </source>
</evidence>
<comment type="caution">
    <text evidence="5">The sequence shown here is derived from an EMBL/GenBank/DDBJ whole genome shotgun (WGS) entry which is preliminary data.</text>
</comment>
<evidence type="ECO:0000256" key="2">
    <source>
        <dbReference type="ARBA" id="ARBA00022803"/>
    </source>
</evidence>
<dbReference type="Pfam" id="PF13181">
    <property type="entry name" value="TPR_8"/>
    <property type="match status" value="1"/>
</dbReference>
<feature type="compositionally biased region" description="Low complexity" evidence="4">
    <location>
        <begin position="290"/>
        <end position="303"/>
    </location>
</feature>
<keyword evidence="2 3" id="KW-0802">TPR repeat</keyword>
<dbReference type="Pfam" id="PF00515">
    <property type="entry name" value="TPR_1"/>
    <property type="match status" value="1"/>
</dbReference>
<dbReference type="PANTHER" id="PTHR44943">
    <property type="entry name" value="CELLULOSE SYNTHASE OPERON PROTEIN C"/>
    <property type="match status" value="1"/>
</dbReference>
<sequence length="327" mass="38306">MEAKELYEKVLELKQDHAIAHFNLANLLRKDLKDYKSAETYVIITYAYIHFLKSIKQKPKFTAALNNYATMLHHQLKRYKDAEYYYLQAICVDPQYSRAHFNYANLCREHLVKFETAQEHYLIALETDENNPNFHNNYGLLLQYSLKNYREAKTQYEEALRLDPAHALGHCNYATILMQMVDKKYNPNMDDLSDPDEDSQPRKISAKKRELYLQKSEKHFKQSIQLNSQLVMAYNNYGCLLRRLERYDDAIKMFEKALTIDPKFVMAKRNLRKTHELNGTIPPKSTSTANENVSPPANPNSNSTSKITRNVNESERNVEKNENCSVM</sequence>
<feature type="compositionally biased region" description="Basic and acidic residues" evidence="4">
    <location>
        <begin position="312"/>
        <end position="327"/>
    </location>
</feature>
<name>X6NW18_RETFI</name>